<dbReference type="Proteomes" id="UP001189429">
    <property type="component" value="Unassembled WGS sequence"/>
</dbReference>
<feature type="compositionally biased region" description="Basic residues" evidence="1">
    <location>
        <begin position="49"/>
        <end position="66"/>
    </location>
</feature>
<name>A0ABN9Y530_9DINO</name>
<protein>
    <submittedName>
        <fullName evidence="2">Uncharacterized protein</fullName>
    </submittedName>
</protein>
<evidence type="ECO:0000313" key="3">
    <source>
        <dbReference type="Proteomes" id="UP001189429"/>
    </source>
</evidence>
<evidence type="ECO:0000313" key="2">
    <source>
        <dbReference type="EMBL" id="CAK0906507.1"/>
    </source>
</evidence>
<accession>A0ABN9Y530</accession>
<organism evidence="2 3">
    <name type="scientific">Prorocentrum cordatum</name>
    <dbReference type="NCBI Taxonomy" id="2364126"/>
    <lineage>
        <taxon>Eukaryota</taxon>
        <taxon>Sar</taxon>
        <taxon>Alveolata</taxon>
        <taxon>Dinophyceae</taxon>
        <taxon>Prorocentrales</taxon>
        <taxon>Prorocentraceae</taxon>
        <taxon>Prorocentrum</taxon>
    </lineage>
</organism>
<proteinExistence type="predicted"/>
<gene>
    <name evidence="2" type="ORF">PCOR1329_LOCUS81798</name>
</gene>
<feature type="region of interest" description="Disordered" evidence="1">
    <location>
        <begin position="44"/>
        <end position="70"/>
    </location>
</feature>
<evidence type="ECO:0000256" key="1">
    <source>
        <dbReference type="SAM" id="MobiDB-lite"/>
    </source>
</evidence>
<comment type="caution">
    <text evidence="2">The sequence shown here is derived from an EMBL/GenBank/DDBJ whole genome shotgun (WGS) entry which is preliminary data.</text>
</comment>
<reference evidence="2" key="1">
    <citation type="submission" date="2023-10" db="EMBL/GenBank/DDBJ databases">
        <authorList>
            <person name="Chen Y."/>
            <person name="Shah S."/>
            <person name="Dougan E. K."/>
            <person name="Thang M."/>
            <person name="Chan C."/>
        </authorList>
    </citation>
    <scope>NUCLEOTIDE SEQUENCE [LARGE SCALE GENOMIC DNA]</scope>
</reference>
<dbReference type="EMBL" id="CAUYUJ010021702">
    <property type="protein sequence ID" value="CAK0906507.1"/>
    <property type="molecule type" value="Genomic_DNA"/>
</dbReference>
<feature type="non-terminal residue" evidence="2">
    <location>
        <position position="1"/>
    </location>
</feature>
<sequence length="107" mass="11112">AASREWRRAAHDGKRGPLGALLAAGGRRCGSAAGRLETATLSFPPVGHRATRGGARRGLGGRRRSSTCRGTVDPRGIAVWAAAARSSRKSDASSDVALSFLSRIRSS</sequence>
<keyword evidence="3" id="KW-1185">Reference proteome</keyword>